<dbReference type="NCBIfam" id="TIGR00689">
    <property type="entry name" value="rpiB_lacA_lacB"/>
    <property type="match status" value="1"/>
</dbReference>
<accession>A0A1F7ICN2</accession>
<evidence type="ECO:0000313" key="3">
    <source>
        <dbReference type="EMBL" id="OGK41117.1"/>
    </source>
</evidence>
<dbReference type="PIRSF" id="PIRSF005384">
    <property type="entry name" value="RpiB_LacA_B"/>
    <property type="match status" value="1"/>
</dbReference>
<feature type="active site" description="Proton donor" evidence="2">
    <location>
        <position position="102"/>
    </location>
</feature>
<evidence type="ECO:0000313" key="4">
    <source>
        <dbReference type="Proteomes" id="UP000179270"/>
    </source>
</evidence>
<reference evidence="3 4" key="1">
    <citation type="journal article" date="2016" name="Nat. Commun.">
        <title>Thousands of microbial genomes shed light on interconnected biogeochemical processes in an aquifer system.</title>
        <authorList>
            <person name="Anantharaman K."/>
            <person name="Brown C.T."/>
            <person name="Hug L.A."/>
            <person name="Sharon I."/>
            <person name="Castelle C.J."/>
            <person name="Probst A.J."/>
            <person name="Thomas B.C."/>
            <person name="Singh A."/>
            <person name="Wilkins M.J."/>
            <person name="Karaoz U."/>
            <person name="Brodie E.L."/>
            <person name="Williams K.H."/>
            <person name="Hubbard S.S."/>
            <person name="Banfield J.F."/>
        </authorList>
    </citation>
    <scope>NUCLEOTIDE SEQUENCE [LARGE SCALE GENOMIC DNA]</scope>
</reference>
<evidence type="ECO:0000256" key="2">
    <source>
        <dbReference type="PIRSR" id="PIRSR005384-1"/>
    </source>
</evidence>
<dbReference type="InterPro" id="IPR036569">
    <property type="entry name" value="RpiB_LacA_LacB_sf"/>
</dbReference>
<feature type="active site" description="Proton acceptor" evidence="2">
    <location>
        <position position="69"/>
    </location>
</feature>
<dbReference type="InterPro" id="IPR003500">
    <property type="entry name" value="RpiB_LacA_LacB"/>
</dbReference>
<sequence length="149" mass="17046">MTIFIAADHRGFELKNKLIEYIQEKNIRVEDLGAYDYDATAEDDYPDFANKVTQAVLQNPKEFLGIGICGSGNGIAVAANRSKGIYCGLAFNEHQVKHMREHDHINMLALPSDYIDFEKAKHFVDIFLSTKPLPKEKYLRRLKKIDKEV</sequence>
<evidence type="ECO:0008006" key="5">
    <source>
        <dbReference type="Google" id="ProtNLM"/>
    </source>
</evidence>
<dbReference type="Pfam" id="PF02502">
    <property type="entry name" value="LacAB_rpiB"/>
    <property type="match status" value="1"/>
</dbReference>
<dbReference type="PANTHER" id="PTHR30345:SF0">
    <property type="entry name" value="DNA DAMAGE-REPAIR_TOLERATION PROTEIN DRT102"/>
    <property type="match status" value="1"/>
</dbReference>
<proteinExistence type="inferred from homology"/>
<dbReference type="Gene3D" id="3.40.1400.10">
    <property type="entry name" value="Sugar-phosphate isomerase, RpiB/LacA/LacB"/>
    <property type="match status" value="1"/>
</dbReference>
<name>A0A1F7ICN2_9BACT</name>
<organism evidence="3 4">
    <name type="scientific">Candidatus Roizmanbacteria bacterium RIFCSPLOWO2_01_FULL_35_13</name>
    <dbReference type="NCBI Taxonomy" id="1802055"/>
    <lineage>
        <taxon>Bacteria</taxon>
        <taxon>Candidatus Roizmaniibacteriota</taxon>
    </lineage>
</organism>
<protein>
    <recommendedName>
        <fullName evidence="5">Ribose-5-phosphate isomerase</fullName>
    </recommendedName>
</protein>
<dbReference type="PANTHER" id="PTHR30345">
    <property type="entry name" value="RIBOSE-5-PHOSPHATE ISOMERASE B"/>
    <property type="match status" value="1"/>
</dbReference>
<dbReference type="EMBL" id="MGAF01000022">
    <property type="protein sequence ID" value="OGK41117.1"/>
    <property type="molecule type" value="Genomic_DNA"/>
</dbReference>
<comment type="similarity">
    <text evidence="1">Belongs to the LacAB/RpiB family.</text>
</comment>
<dbReference type="AlphaFoldDB" id="A0A1F7ICN2"/>
<dbReference type="SUPFAM" id="SSF89623">
    <property type="entry name" value="Ribose/Galactose isomerase RpiB/AlsB"/>
    <property type="match status" value="1"/>
</dbReference>
<dbReference type="STRING" id="1802055.A3A74_02115"/>
<dbReference type="Proteomes" id="UP000179270">
    <property type="component" value="Unassembled WGS sequence"/>
</dbReference>
<gene>
    <name evidence="3" type="ORF">A3A74_02115</name>
</gene>
<dbReference type="GO" id="GO:0016861">
    <property type="term" value="F:intramolecular oxidoreductase activity, interconverting aldoses and ketoses"/>
    <property type="evidence" value="ECO:0007669"/>
    <property type="project" value="UniProtKB-ARBA"/>
</dbReference>
<evidence type="ECO:0000256" key="1">
    <source>
        <dbReference type="ARBA" id="ARBA00008754"/>
    </source>
</evidence>
<comment type="caution">
    <text evidence="3">The sequence shown here is derived from an EMBL/GenBank/DDBJ whole genome shotgun (WGS) entry which is preliminary data.</text>
</comment>
<dbReference type="GO" id="GO:0005975">
    <property type="term" value="P:carbohydrate metabolic process"/>
    <property type="evidence" value="ECO:0007669"/>
    <property type="project" value="InterPro"/>
</dbReference>